<organism evidence="3">
    <name type="scientific">uncultured bacterium contig00056</name>
    <dbReference type="NCBI Taxonomy" id="1181540"/>
    <lineage>
        <taxon>Bacteria</taxon>
        <taxon>environmental samples</taxon>
    </lineage>
</organism>
<name>A0A806KKQ4_9BACT</name>
<dbReference type="NCBIfam" id="NF009150">
    <property type="entry name" value="PRK12497.1-3"/>
    <property type="match status" value="1"/>
</dbReference>
<evidence type="ECO:0000256" key="1">
    <source>
        <dbReference type="ARBA" id="ARBA00006738"/>
    </source>
</evidence>
<dbReference type="InterPro" id="IPR011335">
    <property type="entry name" value="Restrct_endonuc-II-like"/>
</dbReference>
<sequence length="116" mass="12926">MSNSRGKKGEEQAAAALEKAGMSIIAKNVRSRYGEVDIVALEGETVVFAEVKAWSAYGAEDLRHSIDAKKREKIIKTAKYFLLENRKYSKMSIRFDVVFVHDNAVTHLASAFTESV</sequence>
<dbReference type="Gene3D" id="3.40.1350.10">
    <property type="match status" value="1"/>
</dbReference>
<dbReference type="HAMAP" id="MF_00048">
    <property type="entry name" value="UPF0102"/>
    <property type="match status" value="1"/>
</dbReference>
<proteinExistence type="inferred from homology"/>
<accession>A0A806KKQ4</accession>
<dbReference type="InterPro" id="IPR003509">
    <property type="entry name" value="UPF0102_YraN-like"/>
</dbReference>
<dbReference type="NCBIfam" id="TIGR00252">
    <property type="entry name" value="YraN family protein"/>
    <property type="match status" value="1"/>
</dbReference>
<dbReference type="PANTHER" id="PTHR34039:SF1">
    <property type="entry name" value="UPF0102 PROTEIN YRAN"/>
    <property type="match status" value="1"/>
</dbReference>
<dbReference type="PANTHER" id="PTHR34039">
    <property type="entry name" value="UPF0102 PROTEIN YRAN"/>
    <property type="match status" value="1"/>
</dbReference>
<dbReference type="InterPro" id="IPR011856">
    <property type="entry name" value="tRNA_endonuc-like_dom_sf"/>
</dbReference>
<dbReference type="Pfam" id="PF02021">
    <property type="entry name" value="UPF0102"/>
    <property type="match status" value="1"/>
</dbReference>
<evidence type="ECO:0000256" key="2">
    <source>
        <dbReference type="HAMAP-Rule" id="MF_00048"/>
    </source>
</evidence>
<dbReference type="AlphaFoldDB" id="A0A806KKQ4"/>
<comment type="similarity">
    <text evidence="1 2">Belongs to the UPF0102 family.</text>
</comment>
<evidence type="ECO:0000313" key="3">
    <source>
        <dbReference type="EMBL" id="AGS52220.1"/>
    </source>
</evidence>
<dbReference type="GO" id="GO:0003676">
    <property type="term" value="F:nucleic acid binding"/>
    <property type="evidence" value="ECO:0007669"/>
    <property type="project" value="InterPro"/>
</dbReference>
<protein>
    <recommendedName>
        <fullName evidence="2">UPF0102 protein</fullName>
    </recommendedName>
</protein>
<dbReference type="SUPFAM" id="SSF52980">
    <property type="entry name" value="Restriction endonuclease-like"/>
    <property type="match status" value="1"/>
</dbReference>
<dbReference type="EMBL" id="JQ844186">
    <property type="protein sequence ID" value="AGS52220.1"/>
    <property type="molecule type" value="Genomic_DNA"/>
</dbReference>
<reference evidence="3" key="1">
    <citation type="submission" date="2012-03" db="EMBL/GenBank/DDBJ databases">
        <title>Functional metagenomics reveals considerable lignocellulase gene clusters in the gut microbiome of a wood-feeding higher termite.</title>
        <authorList>
            <person name="Liu N."/>
        </authorList>
    </citation>
    <scope>NUCLEOTIDE SEQUENCE</scope>
</reference>